<accession>A0A914QIX9</accession>
<evidence type="ECO:0000256" key="1">
    <source>
        <dbReference type="SAM" id="MobiDB-lite"/>
    </source>
</evidence>
<dbReference type="PANTHER" id="PTHR46287:SF11">
    <property type="entry name" value="BTB_POZ AND TAZ DOMAIN-CONTAINING PROTEIN 4"/>
    <property type="match status" value="1"/>
</dbReference>
<dbReference type="Pfam" id="PF00651">
    <property type="entry name" value="BTB"/>
    <property type="match status" value="1"/>
</dbReference>
<evidence type="ECO:0000313" key="4">
    <source>
        <dbReference type="WBParaSite" id="PDA_v2.g27263.t1"/>
    </source>
</evidence>
<dbReference type="InterPro" id="IPR044513">
    <property type="entry name" value="BT1/2/3/4/5"/>
</dbReference>
<evidence type="ECO:0000313" key="3">
    <source>
        <dbReference type="Proteomes" id="UP000887578"/>
    </source>
</evidence>
<dbReference type="Gene3D" id="3.30.710.10">
    <property type="entry name" value="Potassium Channel Kv1.1, Chain A"/>
    <property type="match status" value="1"/>
</dbReference>
<dbReference type="Proteomes" id="UP000887578">
    <property type="component" value="Unplaced"/>
</dbReference>
<dbReference type="WBParaSite" id="PDA_v2.g27263.t1">
    <property type="protein sequence ID" value="PDA_v2.g27263.t1"/>
    <property type="gene ID" value="PDA_v2.g27263"/>
</dbReference>
<organism evidence="3 4">
    <name type="scientific">Panagrolaimus davidi</name>
    <dbReference type="NCBI Taxonomy" id="227884"/>
    <lineage>
        <taxon>Eukaryota</taxon>
        <taxon>Metazoa</taxon>
        <taxon>Ecdysozoa</taxon>
        <taxon>Nematoda</taxon>
        <taxon>Chromadorea</taxon>
        <taxon>Rhabditida</taxon>
        <taxon>Tylenchina</taxon>
        <taxon>Panagrolaimomorpha</taxon>
        <taxon>Panagrolaimoidea</taxon>
        <taxon>Panagrolaimidae</taxon>
        <taxon>Panagrolaimus</taxon>
    </lineage>
</organism>
<dbReference type="PANTHER" id="PTHR46287">
    <property type="entry name" value="BTB/POZ AND TAZ DOMAIN-CONTAINING PROTEIN 3-RELATED"/>
    <property type="match status" value="1"/>
</dbReference>
<name>A0A914QIX9_9BILA</name>
<keyword evidence="3" id="KW-1185">Reference proteome</keyword>
<dbReference type="SMART" id="SM00225">
    <property type="entry name" value="BTB"/>
    <property type="match status" value="1"/>
</dbReference>
<dbReference type="GO" id="GO:0006355">
    <property type="term" value="P:regulation of DNA-templated transcription"/>
    <property type="evidence" value="ECO:0007669"/>
    <property type="project" value="UniProtKB-ARBA"/>
</dbReference>
<dbReference type="InterPro" id="IPR000210">
    <property type="entry name" value="BTB/POZ_dom"/>
</dbReference>
<dbReference type="InterPro" id="IPR011333">
    <property type="entry name" value="SKP1/BTB/POZ_sf"/>
</dbReference>
<evidence type="ECO:0000259" key="2">
    <source>
        <dbReference type="SMART" id="SM00225"/>
    </source>
</evidence>
<feature type="region of interest" description="Disordered" evidence="1">
    <location>
        <begin position="132"/>
        <end position="154"/>
    </location>
</feature>
<dbReference type="CDD" id="cd14733">
    <property type="entry name" value="BACK"/>
    <property type="match status" value="1"/>
</dbReference>
<proteinExistence type="predicted"/>
<protein>
    <submittedName>
        <fullName evidence="4">BTB domain-containing protein</fullName>
    </submittedName>
</protein>
<dbReference type="AlphaFoldDB" id="A0A914QIX9"/>
<feature type="domain" description="BTB" evidence="2">
    <location>
        <begin position="165"/>
        <end position="260"/>
    </location>
</feature>
<sequence>MHNKNPENTSKAEILTTFLSGPFVSSTDSVPKENAILVETPVQEPIVNVTSEDEQCDATATKDDSVFDESVSDDQHAPVPAKTIVENIVISEDEQCDAGKNAKIDDSVMDESVSNDSNVPVIVSPKVSEMQLNEITSENDKQKDASKQPTKSQNMAEATFFKTGDYVILISSDGKRIFSSASLLTRHSYIFATILKNIKKSPVKINVEEFNSDIIYSALDFLNGKNDAINGKEIELYHFADKYSLRDLKKKCCNKFDKLLSFKNVCEIIQIAYANYFEELKLKCIEMIRLNTGKIGESELKTLPTEIYAEIFI</sequence>
<reference evidence="4" key="1">
    <citation type="submission" date="2022-11" db="UniProtKB">
        <authorList>
            <consortium name="WormBaseParasite"/>
        </authorList>
    </citation>
    <scope>IDENTIFICATION</scope>
</reference>